<accession>A0A1M5QV09</accession>
<dbReference type="Pfam" id="PF03102">
    <property type="entry name" value="NeuB"/>
    <property type="match status" value="1"/>
</dbReference>
<dbReference type="InterPro" id="IPR051690">
    <property type="entry name" value="PseI-like"/>
</dbReference>
<evidence type="ECO:0000313" key="3">
    <source>
        <dbReference type="Proteomes" id="UP000184268"/>
    </source>
</evidence>
<dbReference type="InterPro" id="IPR036732">
    <property type="entry name" value="AFP_Neu5c_C_sf"/>
</dbReference>
<dbReference type="GO" id="GO:0016051">
    <property type="term" value="P:carbohydrate biosynthetic process"/>
    <property type="evidence" value="ECO:0007669"/>
    <property type="project" value="InterPro"/>
</dbReference>
<dbReference type="CDD" id="cd11615">
    <property type="entry name" value="SAF_NeuB_like"/>
    <property type="match status" value="1"/>
</dbReference>
<dbReference type="InterPro" id="IPR020007">
    <property type="entry name" value="NeuB/NeuA"/>
</dbReference>
<sequence>MTRIIAEAGVNHNGSAELAFALVDAAHAAGADVVKFQTFKASELVTAEAQQAQYQSRNTGVSESQLAMLSRLELDFPTHKALVAHCEKRGIEFLSTAFDSDSLRFLVGDLGLKTLKLPSGELTNLPFVLEHARTGCDLIVSTGMATLAEVEAALSVIAFGLVTSADSEPSLEAFQQAFVSTEGQRALQQKVTLLHCTTEYPAPMAEINLRAMDTLACAFDLPVGYSDHSAGITVPVAAAARGAVVIEKHFTLDCQMEGPDHKASLEPDALTEMVTAVRAVSLALGSRVKAPTASELPNRPIARKSLVAARAMEVGQRFTTADLCCKRPGTGMSPSHYWALLGQPARRAYRVGELIDE</sequence>
<dbReference type="PANTHER" id="PTHR42966">
    <property type="entry name" value="N-ACETYLNEURAMINATE SYNTHASE"/>
    <property type="match status" value="1"/>
</dbReference>
<proteinExistence type="predicted"/>
<dbReference type="InterPro" id="IPR006190">
    <property type="entry name" value="SAF_AFP_Neu5Ac"/>
</dbReference>
<dbReference type="GO" id="GO:0047444">
    <property type="term" value="F:N-acylneuraminate-9-phosphate synthase activity"/>
    <property type="evidence" value="ECO:0007669"/>
    <property type="project" value="TreeGrafter"/>
</dbReference>
<evidence type="ECO:0000313" key="2">
    <source>
        <dbReference type="EMBL" id="SHH17706.1"/>
    </source>
</evidence>
<dbReference type="PROSITE" id="PS50844">
    <property type="entry name" value="AFP_LIKE"/>
    <property type="match status" value="1"/>
</dbReference>
<dbReference type="SUPFAM" id="SSF51269">
    <property type="entry name" value="AFP III-like domain"/>
    <property type="match status" value="1"/>
</dbReference>
<dbReference type="AlphaFoldDB" id="A0A1M5QV09"/>
<reference evidence="3" key="1">
    <citation type="submission" date="2016-11" db="EMBL/GenBank/DDBJ databases">
        <authorList>
            <person name="Varghese N."/>
            <person name="Submissions S."/>
        </authorList>
    </citation>
    <scope>NUCLEOTIDE SEQUENCE [LARGE SCALE GENOMIC DNA]</scope>
    <source>
        <strain evidence="3">DSM 16917</strain>
    </source>
</reference>
<dbReference type="EMBL" id="FQXG01000002">
    <property type="protein sequence ID" value="SHH17706.1"/>
    <property type="molecule type" value="Genomic_DNA"/>
</dbReference>
<dbReference type="InterPro" id="IPR013132">
    <property type="entry name" value="PseI/NeuA/B-like_N"/>
</dbReference>
<organism evidence="2 3">
    <name type="scientific">Ferrimonas marina</name>
    <dbReference type="NCBI Taxonomy" id="299255"/>
    <lineage>
        <taxon>Bacteria</taxon>
        <taxon>Pseudomonadati</taxon>
        <taxon>Pseudomonadota</taxon>
        <taxon>Gammaproteobacteria</taxon>
        <taxon>Alteromonadales</taxon>
        <taxon>Ferrimonadaceae</taxon>
        <taxon>Ferrimonas</taxon>
    </lineage>
</organism>
<dbReference type="InterPro" id="IPR013785">
    <property type="entry name" value="Aldolase_TIM"/>
</dbReference>
<dbReference type="Gene3D" id="3.90.1210.10">
    <property type="entry name" value="Antifreeze-like/N-acetylneuraminic acid synthase C-terminal domain"/>
    <property type="match status" value="1"/>
</dbReference>
<dbReference type="OrthoDB" id="9781701at2"/>
<evidence type="ECO:0000259" key="1">
    <source>
        <dbReference type="PROSITE" id="PS50844"/>
    </source>
</evidence>
<dbReference type="STRING" id="299255.SAMN02745129_1363"/>
<dbReference type="Gene3D" id="3.20.20.70">
    <property type="entry name" value="Aldolase class I"/>
    <property type="match status" value="1"/>
</dbReference>
<dbReference type="PANTHER" id="PTHR42966:SF1">
    <property type="entry name" value="SIALIC ACID SYNTHASE"/>
    <property type="match status" value="1"/>
</dbReference>
<dbReference type="Proteomes" id="UP000184268">
    <property type="component" value="Unassembled WGS sequence"/>
</dbReference>
<dbReference type="NCBIfam" id="TIGR03569">
    <property type="entry name" value="NeuB_NnaB"/>
    <property type="match status" value="1"/>
</dbReference>
<feature type="domain" description="AFP-like" evidence="1">
    <location>
        <begin position="305"/>
        <end position="357"/>
    </location>
</feature>
<dbReference type="RefSeq" id="WP_067658115.1">
    <property type="nucleotide sequence ID" value="NZ_FQXG01000002.1"/>
</dbReference>
<dbReference type="SUPFAM" id="SSF51569">
    <property type="entry name" value="Aldolase"/>
    <property type="match status" value="1"/>
</dbReference>
<dbReference type="InterPro" id="IPR057736">
    <property type="entry name" value="SAF_PseI/NeuA/NeuB"/>
</dbReference>
<gene>
    <name evidence="2" type="ORF">SAMN02745129_1363</name>
</gene>
<keyword evidence="3" id="KW-1185">Reference proteome</keyword>
<protein>
    <submittedName>
        <fullName evidence="2">N-acetylneuraminate synthase</fullName>
    </submittedName>
</protein>
<name>A0A1M5QV09_9GAMM</name>